<evidence type="ECO:0000259" key="1">
    <source>
        <dbReference type="Pfam" id="PF08241"/>
    </source>
</evidence>
<dbReference type="CDD" id="cd02440">
    <property type="entry name" value="AdoMet_MTases"/>
    <property type="match status" value="1"/>
</dbReference>
<dbReference type="Pfam" id="PF08241">
    <property type="entry name" value="Methyltransf_11"/>
    <property type="match status" value="1"/>
</dbReference>
<dbReference type="InterPro" id="IPR052356">
    <property type="entry name" value="Thiol_S-MT"/>
</dbReference>
<keyword evidence="3" id="KW-1185">Reference proteome</keyword>
<dbReference type="PATRIC" id="fig|1391653.3.peg.3255"/>
<reference evidence="2 3" key="1">
    <citation type="submission" date="2015-08" db="EMBL/GenBank/DDBJ databases">
        <authorList>
            <person name="Babu N.S."/>
            <person name="Beckwith C.J."/>
            <person name="Beseler K.G."/>
            <person name="Brison A."/>
            <person name="Carone J.V."/>
            <person name="Caskin T.P."/>
            <person name="Diamond M."/>
            <person name="Durham M.E."/>
            <person name="Foxe J.M."/>
            <person name="Go M."/>
            <person name="Henderson B.A."/>
            <person name="Jones I.B."/>
            <person name="McGettigan J.A."/>
            <person name="Micheletti S.J."/>
            <person name="Nasrallah M.E."/>
            <person name="Ortiz D."/>
            <person name="Piller C.R."/>
            <person name="Privatt S.R."/>
            <person name="Schneider S.L."/>
            <person name="Sharp S."/>
            <person name="Smith T.C."/>
            <person name="Stanton J.D."/>
            <person name="Ullery H.E."/>
            <person name="Wilson R.J."/>
            <person name="Serrano M.G."/>
            <person name="Buck G."/>
            <person name="Lee V."/>
            <person name="Wang Y."/>
            <person name="Carvalho R."/>
            <person name="Voegtly L."/>
            <person name="Shi R."/>
            <person name="Duckworth R."/>
            <person name="Johnson A."/>
            <person name="Loviza R."/>
            <person name="Walstead R."/>
            <person name="Shah Z."/>
            <person name="Kiflezghi M."/>
            <person name="Wade K."/>
            <person name="Ball S.L."/>
            <person name="Bradley K.W."/>
            <person name="Asai D.J."/>
            <person name="Bowman C.A."/>
            <person name="Russell D.A."/>
            <person name="Pope W.H."/>
            <person name="Jacobs-Sera D."/>
            <person name="Hendrix R.W."/>
            <person name="Hatfull G.F."/>
        </authorList>
    </citation>
    <scope>NUCLEOTIDE SEQUENCE [LARGE SCALE GENOMIC DNA]</scope>
    <source>
        <strain evidence="2 3">DSM 27710</strain>
    </source>
</reference>
<sequence>MHDRPGTRLFARIPALERLEARLLAHGHAPYERAVEPWKQELFGQLSGDVLEIGAGAGANLELLPAAIRYSALEPNAFSRELLTRKAAELGRAATVVGGNAERLPFADESFDAVICSLVLCTIHHVPRALAEVRRVLRPEGRFVFVEHVIAPQRRWLRAVQHAVKPLWYVVGNGCRPDRDTAAAIAAAGFSRTELQHVRMPVPVVGPHLVGYAIR</sequence>
<accession>A0A0K1PI09</accession>
<dbReference type="PANTHER" id="PTHR45036">
    <property type="entry name" value="METHYLTRANSFERASE LIKE 7B"/>
    <property type="match status" value="1"/>
</dbReference>
<dbReference type="KEGG" id="vin:AKJ08_3116"/>
<keyword evidence="2" id="KW-0489">Methyltransferase</keyword>
<dbReference type="EMBL" id="CP012332">
    <property type="protein sequence ID" value="AKU92729.1"/>
    <property type="molecule type" value="Genomic_DNA"/>
</dbReference>
<organism evidence="2 3">
    <name type="scientific">Vulgatibacter incomptus</name>
    <dbReference type="NCBI Taxonomy" id="1391653"/>
    <lineage>
        <taxon>Bacteria</taxon>
        <taxon>Pseudomonadati</taxon>
        <taxon>Myxococcota</taxon>
        <taxon>Myxococcia</taxon>
        <taxon>Myxococcales</taxon>
        <taxon>Cystobacterineae</taxon>
        <taxon>Vulgatibacteraceae</taxon>
        <taxon>Vulgatibacter</taxon>
    </lineage>
</organism>
<dbReference type="PANTHER" id="PTHR45036:SF1">
    <property type="entry name" value="METHYLTRANSFERASE LIKE 7A"/>
    <property type="match status" value="1"/>
</dbReference>
<dbReference type="STRING" id="1391653.AKJ08_3116"/>
<gene>
    <name evidence="2" type="ORF">AKJ08_3116</name>
</gene>
<name>A0A0K1PI09_9BACT</name>
<keyword evidence="2" id="KW-0808">Transferase</keyword>
<evidence type="ECO:0000313" key="3">
    <source>
        <dbReference type="Proteomes" id="UP000055590"/>
    </source>
</evidence>
<dbReference type="InterPro" id="IPR029063">
    <property type="entry name" value="SAM-dependent_MTases_sf"/>
</dbReference>
<dbReference type="RefSeq" id="WP_050726862.1">
    <property type="nucleotide sequence ID" value="NZ_CP012332.1"/>
</dbReference>
<dbReference type="Gene3D" id="3.40.50.150">
    <property type="entry name" value="Vaccinia Virus protein VP39"/>
    <property type="match status" value="1"/>
</dbReference>
<protein>
    <submittedName>
        <fullName evidence="2">Putative methyltransferase</fullName>
    </submittedName>
</protein>
<dbReference type="InterPro" id="IPR013216">
    <property type="entry name" value="Methyltransf_11"/>
</dbReference>
<feature type="domain" description="Methyltransferase type 11" evidence="1">
    <location>
        <begin position="51"/>
        <end position="145"/>
    </location>
</feature>
<dbReference type="Proteomes" id="UP000055590">
    <property type="component" value="Chromosome"/>
</dbReference>
<dbReference type="AlphaFoldDB" id="A0A0K1PI09"/>
<evidence type="ECO:0000313" key="2">
    <source>
        <dbReference type="EMBL" id="AKU92729.1"/>
    </source>
</evidence>
<dbReference type="GO" id="GO:0032259">
    <property type="term" value="P:methylation"/>
    <property type="evidence" value="ECO:0007669"/>
    <property type="project" value="UniProtKB-KW"/>
</dbReference>
<proteinExistence type="predicted"/>
<dbReference type="GO" id="GO:0008757">
    <property type="term" value="F:S-adenosylmethionine-dependent methyltransferase activity"/>
    <property type="evidence" value="ECO:0007669"/>
    <property type="project" value="InterPro"/>
</dbReference>
<dbReference type="SUPFAM" id="SSF53335">
    <property type="entry name" value="S-adenosyl-L-methionine-dependent methyltransferases"/>
    <property type="match status" value="1"/>
</dbReference>